<gene>
    <name evidence="4" type="ORF">HMPREF1555_02094</name>
</gene>
<feature type="binding site" evidence="3">
    <location>
        <position position="177"/>
    </location>
    <ligand>
        <name>Zn(2+)</name>
        <dbReference type="ChEBI" id="CHEBI:29105"/>
    </ligand>
</feature>
<dbReference type="GO" id="GO:0005829">
    <property type="term" value="C:cytosol"/>
    <property type="evidence" value="ECO:0007669"/>
    <property type="project" value="TreeGrafter"/>
</dbReference>
<dbReference type="Pfam" id="PF01475">
    <property type="entry name" value="FUR"/>
    <property type="match status" value="1"/>
</dbReference>
<name>A0A0E2LN74_PORGN</name>
<evidence type="ECO:0000256" key="1">
    <source>
        <dbReference type="ARBA" id="ARBA00011738"/>
    </source>
</evidence>
<comment type="subunit">
    <text evidence="1">Homodimer.</text>
</comment>
<evidence type="ECO:0000313" key="5">
    <source>
        <dbReference type="Proteomes" id="UP000016630"/>
    </source>
</evidence>
<dbReference type="AlphaFoldDB" id="A0A0E2LN74"/>
<feature type="binding site" evidence="3">
    <location>
        <position position="136"/>
    </location>
    <ligand>
        <name>Zn(2+)</name>
        <dbReference type="ChEBI" id="CHEBI:29105"/>
    </ligand>
</feature>
<evidence type="ECO:0000256" key="2">
    <source>
        <dbReference type="ARBA" id="ARBA00020910"/>
    </source>
</evidence>
<organism evidence="4 5">
    <name type="scientific">Porphyromonas gingivalis F0570</name>
    <dbReference type="NCBI Taxonomy" id="1227271"/>
    <lineage>
        <taxon>Bacteria</taxon>
        <taxon>Pseudomonadati</taxon>
        <taxon>Bacteroidota</taxon>
        <taxon>Bacteroidia</taxon>
        <taxon>Bacteroidales</taxon>
        <taxon>Porphyromonadaceae</taxon>
        <taxon>Porphyromonas</taxon>
    </lineage>
</organism>
<dbReference type="PANTHER" id="PTHR33202:SF2">
    <property type="entry name" value="FERRIC UPTAKE REGULATION PROTEIN"/>
    <property type="match status" value="1"/>
</dbReference>
<dbReference type="InterPro" id="IPR002481">
    <property type="entry name" value="FUR"/>
</dbReference>
<accession>A0A0E2LN74</accession>
<dbReference type="InterPro" id="IPR036390">
    <property type="entry name" value="WH_DNA-bd_sf"/>
</dbReference>
<dbReference type="Gene3D" id="1.10.10.10">
    <property type="entry name" value="Winged helix-like DNA-binding domain superfamily/Winged helix DNA-binding domain"/>
    <property type="match status" value="1"/>
</dbReference>
<dbReference type="EMBL" id="AWUW01000142">
    <property type="protein sequence ID" value="ERJ64032.1"/>
    <property type="molecule type" value="Genomic_DNA"/>
</dbReference>
<comment type="caution">
    <text evidence="4">The sequence shown here is derived from an EMBL/GenBank/DDBJ whole genome shotgun (WGS) entry which is preliminary data.</text>
</comment>
<dbReference type="GO" id="GO:0008270">
    <property type="term" value="F:zinc ion binding"/>
    <property type="evidence" value="ECO:0007669"/>
    <property type="project" value="TreeGrafter"/>
</dbReference>
<dbReference type="HOGENOM" id="CLU_1365165_0_0_10"/>
<evidence type="ECO:0000313" key="4">
    <source>
        <dbReference type="EMBL" id="ERJ64032.1"/>
    </source>
</evidence>
<protein>
    <recommendedName>
        <fullName evidence="2">Ferric uptake regulation protein</fullName>
    </recommendedName>
</protein>
<dbReference type="Proteomes" id="UP000016630">
    <property type="component" value="Unassembled WGS sequence"/>
</dbReference>
<dbReference type="PANTHER" id="PTHR33202">
    <property type="entry name" value="ZINC UPTAKE REGULATION PROTEIN"/>
    <property type="match status" value="1"/>
</dbReference>
<dbReference type="GO" id="GO:0045892">
    <property type="term" value="P:negative regulation of DNA-templated transcription"/>
    <property type="evidence" value="ECO:0007669"/>
    <property type="project" value="TreeGrafter"/>
</dbReference>
<proteinExistence type="predicted"/>
<dbReference type="PATRIC" id="fig|1227271.3.peg.1841"/>
<evidence type="ECO:0000256" key="3">
    <source>
        <dbReference type="PIRSR" id="PIRSR602481-1"/>
    </source>
</evidence>
<keyword evidence="3" id="KW-0862">Zinc</keyword>
<dbReference type="InterPro" id="IPR036388">
    <property type="entry name" value="WH-like_DNA-bd_sf"/>
</dbReference>
<feature type="binding site" evidence="3">
    <location>
        <position position="139"/>
    </location>
    <ligand>
        <name>Zn(2+)</name>
        <dbReference type="ChEBI" id="CHEBI:29105"/>
    </ligand>
</feature>
<keyword evidence="3" id="KW-0479">Metal-binding</keyword>
<comment type="cofactor">
    <cofactor evidence="3">
        <name>Zn(2+)</name>
        <dbReference type="ChEBI" id="CHEBI:29105"/>
    </cofactor>
    <text evidence="3">Binds 1 zinc ion per subunit.</text>
</comment>
<sequence>MDRKDKNQSDFLATNFFKRTIFVAPVDSAMAVVKMIVTSLEDLRSRLRAYVSENGLRHTPERYSILEVAYNLKKIFTPDDLFDLTRENGLPVSLSTVYNTLTLLERCGIVLRLPSPETKYQYLMASFAEQCPLLFCTECAQFSTYYRRNVKSILADKDLRPPRFSYRQAIICLYGICDKCRKKQSALKKAADKAAPKKKK</sequence>
<dbReference type="GO" id="GO:0000976">
    <property type="term" value="F:transcription cis-regulatory region binding"/>
    <property type="evidence" value="ECO:0007669"/>
    <property type="project" value="TreeGrafter"/>
</dbReference>
<dbReference type="GO" id="GO:0003700">
    <property type="term" value="F:DNA-binding transcription factor activity"/>
    <property type="evidence" value="ECO:0007669"/>
    <property type="project" value="InterPro"/>
</dbReference>
<dbReference type="SUPFAM" id="SSF46785">
    <property type="entry name" value="Winged helix' DNA-binding domain"/>
    <property type="match status" value="1"/>
</dbReference>
<dbReference type="GO" id="GO:1900376">
    <property type="term" value="P:regulation of secondary metabolite biosynthetic process"/>
    <property type="evidence" value="ECO:0007669"/>
    <property type="project" value="TreeGrafter"/>
</dbReference>
<feature type="binding site" evidence="3">
    <location>
        <position position="180"/>
    </location>
    <ligand>
        <name>Zn(2+)</name>
        <dbReference type="ChEBI" id="CHEBI:29105"/>
    </ligand>
</feature>
<reference evidence="4 5" key="1">
    <citation type="submission" date="2013-06" db="EMBL/GenBank/DDBJ databases">
        <authorList>
            <person name="Weinstock G."/>
            <person name="Sodergren E."/>
            <person name="Lobos E.A."/>
            <person name="Fulton L."/>
            <person name="Fulton R."/>
            <person name="Courtney L."/>
            <person name="Fronick C."/>
            <person name="O'Laughlin M."/>
            <person name="Godfrey J."/>
            <person name="Wilson R.M."/>
            <person name="Miner T."/>
            <person name="Farmer C."/>
            <person name="Delehaunty K."/>
            <person name="Cordes M."/>
            <person name="Minx P."/>
            <person name="Tomlinson C."/>
            <person name="Chen J."/>
            <person name="Wollam A."/>
            <person name="Pepin K.H."/>
            <person name="Bhonagiri V."/>
            <person name="Zhang X."/>
            <person name="Warren W."/>
            <person name="Mitreva M."/>
            <person name="Mardis E.R."/>
            <person name="Wilson R.K."/>
        </authorList>
    </citation>
    <scope>NUCLEOTIDE SEQUENCE [LARGE SCALE GENOMIC DNA]</scope>
    <source>
        <strain evidence="4 5">F0570</strain>
    </source>
</reference>